<evidence type="ECO:0000313" key="10">
    <source>
        <dbReference type="Proteomes" id="UP000287447"/>
    </source>
</evidence>
<evidence type="ECO:0000256" key="8">
    <source>
        <dbReference type="SAM" id="SignalP"/>
    </source>
</evidence>
<dbReference type="PANTHER" id="PTHR43649">
    <property type="entry name" value="ARABINOSE-BINDING PROTEIN-RELATED"/>
    <property type="match status" value="1"/>
</dbReference>
<gene>
    <name evidence="9" type="ORF">EOI86_23020</name>
</gene>
<reference evidence="10" key="1">
    <citation type="submission" date="2019-01" db="EMBL/GenBank/DDBJ databases">
        <title>Gri0909 isolated from a small marine red alga.</title>
        <authorList>
            <person name="Kim J."/>
            <person name="Jeong S.E."/>
            <person name="Jeon C.O."/>
        </authorList>
    </citation>
    <scope>NUCLEOTIDE SEQUENCE [LARGE SCALE GENOMIC DNA]</scope>
    <source>
        <strain evidence="10">Gri0909</strain>
    </source>
</reference>
<dbReference type="AlphaFoldDB" id="A0A3S2VKV4"/>
<evidence type="ECO:0000256" key="5">
    <source>
        <dbReference type="ARBA" id="ARBA00023136"/>
    </source>
</evidence>
<dbReference type="InterPro" id="IPR006059">
    <property type="entry name" value="SBP"/>
</dbReference>
<proteinExistence type="inferred from homology"/>
<dbReference type="Proteomes" id="UP000287447">
    <property type="component" value="Unassembled WGS sequence"/>
</dbReference>
<evidence type="ECO:0000256" key="6">
    <source>
        <dbReference type="ARBA" id="ARBA00023139"/>
    </source>
</evidence>
<accession>A0A3S2VKV4</accession>
<keyword evidence="5" id="KW-0472">Membrane</keyword>
<comment type="subcellular location">
    <subcellularLocation>
        <location evidence="1">Periplasm</location>
    </subcellularLocation>
</comment>
<dbReference type="Pfam" id="PF01547">
    <property type="entry name" value="SBP_bac_1"/>
    <property type="match status" value="1"/>
</dbReference>
<evidence type="ECO:0000256" key="7">
    <source>
        <dbReference type="ARBA" id="ARBA00023288"/>
    </source>
</evidence>
<evidence type="ECO:0000256" key="3">
    <source>
        <dbReference type="ARBA" id="ARBA00022475"/>
    </source>
</evidence>
<dbReference type="OrthoDB" id="9812682at2"/>
<evidence type="ECO:0000256" key="2">
    <source>
        <dbReference type="ARBA" id="ARBA00008520"/>
    </source>
</evidence>
<dbReference type="GO" id="GO:0042597">
    <property type="term" value="C:periplasmic space"/>
    <property type="evidence" value="ECO:0007669"/>
    <property type="project" value="UniProtKB-SubCell"/>
</dbReference>
<evidence type="ECO:0000313" key="9">
    <source>
        <dbReference type="EMBL" id="RVU34277.1"/>
    </source>
</evidence>
<feature type="chain" id="PRO_5018663534" evidence="8">
    <location>
        <begin position="22"/>
        <end position="459"/>
    </location>
</feature>
<comment type="caution">
    <text evidence="9">The sequence shown here is derived from an EMBL/GenBank/DDBJ whole genome shotgun (WGS) entry which is preliminary data.</text>
</comment>
<keyword evidence="4 8" id="KW-0732">Signal</keyword>
<keyword evidence="6" id="KW-0564">Palmitate</keyword>
<dbReference type="Gene3D" id="3.40.190.10">
    <property type="entry name" value="Periplasmic binding protein-like II"/>
    <property type="match status" value="2"/>
</dbReference>
<feature type="signal peptide" evidence="8">
    <location>
        <begin position="1"/>
        <end position="21"/>
    </location>
</feature>
<dbReference type="InterPro" id="IPR050490">
    <property type="entry name" value="Bact_solute-bd_prot1"/>
</dbReference>
<protein>
    <submittedName>
        <fullName evidence="9">Extracellular solute-binding protein</fullName>
    </submittedName>
</protein>
<keyword evidence="10" id="KW-1185">Reference proteome</keyword>
<sequence>MRIAGLAMAVSLAVNVTPAAAWTYKEAAEPYKGATIRVLDEITPLQEILKTIVPEFTAETGINVEYELLNHFEVINKGQADMLSGRGYYDAIMLHGFQVGPMLSAGALMAIDEMVADKALMNPDFDEADMINPAYATTAVSGGKRYGFINWNYNQIYWARGDLLSHPDEMAAFKAKYGYELKPASTFKELRDVAEFFTRPAGATLAGETLESDFYGIVMEGIKGGSTFLSLWGNFMKSYGGDIVDASGKPAFDTPENIAAIKTWAELWKFAPPGMAEYSLIDVPTVMGNGIAAQAIAWSDFVLGIDKDGVSPYSGKFVYGPIPHKEGMVEARSVEAEPSVTVISTHTENPEATFLFLQWLAERRQQEALLKAGQGGVPIRESSWALPVMQNGKLAGLFKAMESSLEVATGKPKMPDFYELYDVLTGISQEIGLGRLSPEEGAKKAQAAMLDICDPCLLN</sequence>
<dbReference type="SUPFAM" id="SSF53850">
    <property type="entry name" value="Periplasmic binding protein-like II"/>
    <property type="match status" value="1"/>
</dbReference>
<organism evidence="9 10">
    <name type="scientific">Hwanghaeella grinnelliae</name>
    <dbReference type="NCBI Taxonomy" id="2500179"/>
    <lineage>
        <taxon>Bacteria</taxon>
        <taxon>Pseudomonadati</taxon>
        <taxon>Pseudomonadota</taxon>
        <taxon>Alphaproteobacteria</taxon>
        <taxon>Rhodospirillales</taxon>
        <taxon>Rhodospirillaceae</taxon>
        <taxon>Hwanghaeella</taxon>
    </lineage>
</organism>
<keyword evidence="3" id="KW-1003">Cell membrane</keyword>
<dbReference type="PANTHER" id="PTHR43649:SF33">
    <property type="entry name" value="POLYGALACTURONAN_RHAMNOGALACTURONAN-BINDING PROTEIN YTCQ"/>
    <property type="match status" value="1"/>
</dbReference>
<dbReference type="EMBL" id="SADE01000004">
    <property type="protein sequence ID" value="RVU34277.1"/>
    <property type="molecule type" value="Genomic_DNA"/>
</dbReference>
<evidence type="ECO:0000256" key="1">
    <source>
        <dbReference type="ARBA" id="ARBA00004418"/>
    </source>
</evidence>
<name>A0A3S2VKV4_9PROT</name>
<evidence type="ECO:0000256" key="4">
    <source>
        <dbReference type="ARBA" id="ARBA00022729"/>
    </source>
</evidence>
<keyword evidence="7" id="KW-0449">Lipoprotein</keyword>
<comment type="similarity">
    <text evidence="2">Belongs to the bacterial solute-binding protein 1 family.</text>
</comment>